<sequence>MRIPCPYCGLRDAHEFAYLGDATVKRPDPAAPDAEQAFYEYVYLRDNPAGAHKELWYHGSGCRSWVVVERDTRTHAIAGATLAREVTP</sequence>
<evidence type="ECO:0000313" key="1">
    <source>
        <dbReference type="EMBL" id="BAF87493.1"/>
    </source>
</evidence>
<dbReference type="EMBL" id="AP009384">
    <property type="protein sequence ID" value="BAF87493.1"/>
    <property type="molecule type" value="Genomic_DNA"/>
</dbReference>
<dbReference type="Pfam" id="PF04267">
    <property type="entry name" value="SoxD"/>
    <property type="match status" value="1"/>
</dbReference>
<reference evidence="1 2" key="3">
    <citation type="journal article" date="2008" name="BMC Genomics">
        <title>The genome of the versatile nitrogen fixer Azorhizobium caulinodans ORS571.</title>
        <authorList>
            <person name="Lee KB."/>
            <person name="Backer P.D."/>
            <person name="Aono T."/>
            <person name="Liu CT."/>
            <person name="Suzuki S."/>
            <person name="Suzuki T."/>
            <person name="Kaneko T."/>
            <person name="Yamada M."/>
            <person name="Tabata S."/>
            <person name="Kupfer D.M."/>
            <person name="Najar F.Z."/>
            <person name="Wiley G.B."/>
            <person name="Roe B."/>
            <person name="Binnewies T.T."/>
            <person name="Ussery D.W."/>
            <person name="D'Haeze W."/>
            <person name="Herder J.D."/>
            <person name="Gevers D."/>
            <person name="Vereecke D."/>
            <person name="Holsters M."/>
            <person name="Oyaizu H."/>
        </authorList>
    </citation>
    <scope>NUCLEOTIDE SEQUENCE [LARGE SCALE GENOMIC DNA]</scope>
    <source>
        <strain evidence="2">ATCC 43989 / DSM 5975 / JCM 20966 / LMG 6465 / NBRC 14845 / NCIMB 13405 / ORS 571</strain>
    </source>
</reference>
<dbReference type="InterPro" id="IPR006279">
    <property type="entry name" value="SoxD"/>
</dbReference>
<dbReference type="STRING" id="438753.AZC_1495"/>
<keyword evidence="2" id="KW-1185">Reference proteome</keyword>
<reference evidence="1 2" key="6">
    <citation type="journal article" date="2011" name="Appl. Environ. Microbiol.">
        <title>Involvement of the azorhizobial chromosome partition gene (parA) in the onset of bacteroid differentiation during Sesbania rostrata stem nodule development.</title>
        <authorList>
            <person name="Liu CT."/>
            <person name="Lee KB."/>
            <person name="Wang YS."/>
            <person name="Peng MH."/>
            <person name="Lee KT."/>
            <person name="Suzuki S."/>
            <person name="Suzuki T."/>
            <person name="Oyaizu H."/>
        </authorList>
    </citation>
    <scope>NUCLEOTIDE SEQUENCE [LARGE SCALE GENOMIC DNA]</scope>
    <source>
        <strain evidence="2">ATCC 43989 / DSM 5975 / JCM 20966 / LMG 6465 / NBRC 14845 / NCIMB 13405 / ORS 571</strain>
    </source>
</reference>
<dbReference type="Gene3D" id="3.30.2270.10">
    <property type="entry name" value="Folate-binding superfamily"/>
    <property type="match status" value="1"/>
</dbReference>
<dbReference type="RefSeq" id="WP_012170023.1">
    <property type="nucleotide sequence ID" value="NC_009937.1"/>
</dbReference>
<reference evidence="2" key="2">
    <citation type="submission" date="2007-04" db="EMBL/GenBank/DDBJ databases">
        <title>Complete genome sequence of the nitrogen-fixing bacterium Azorhizobium caulinodans ORS571.</title>
        <authorList>
            <person name="Lee K.B."/>
            <person name="Backer P.D."/>
            <person name="Aono T."/>
            <person name="Liu C.T."/>
            <person name="Suzuki S."/>
            <person name="Suzuki T."/>
            <person name="Kaneko T."/>
            <person name="Yamada M."/>
            <person name="Tabata S."/>
            <person name="Kupfer D.M."/>
            <person name="Najar F.Z."/>
            <person name="Wiley G.B."/>
            <person name="Roe B."/>
            <person name="Binnewies T."/>
            <person name="Ussery D."/>
            <person name="Vereecke D."/>
            <person name="Gevers D."/>
            <person name="Holsters M."/>
            <person name="Oyaizu H."/>
        </authorList>
    </citation>
    <scope>NUCLEOTIDE SEQUENCE [LARGE SCALE GENOMIC DNA]</scope>
    <source>
        <strain evidence="2">ATCC 43989 / DSM 5975 / JCM 20966 / LMG 6465 / NBRC 14845 / NCIMB 13405 / ORS 571</strain>
    </source>
</reference>
<proteinExistence type="predicted"/>
<reference evidence="1 2" key="5">
    <citation type="journal article" date="2010" name="Appl. Environ. Microbiol.">
        <title>phrR-like gene praR of Azorhizobium caulinodans ORS571 is essential for symbiosis with Sesbania rostrata and is involved in expression of reb genes.</title>
        <authorList>
            <person name="Akiba N."/>
            <person name="Aono T."/>
            <person name="Toyazaki H."/>
            <person name="Sato S."/>
            <person name="Oyaizu H."/>
        </authorList>
    </citation>
    <scope>NUCLEOTIDE SEQUENCE [LARGE SCALE GENOMIC DNA]</scope>
    <source>
        <strain evidence="2">ATCC 43989 / DSM 5975 / JCM 20966 / LMG 6465 / NBRC 14845 / NCIMB 13405 / ORS 571</strain>
    </source>
</reference>
<name>A8HXF4_AZOC5</name>
<reference evidence="1 2" key="1">
    <citation type="journal article" date="2007" name="Appl. Environ. Microbiol.">
        <title>Rhizobial factors required for stem nodule maturation and maintenance in Sesbania rostrata-Azorhizobium caulinodans ORS571 symbiosis.</title>
        <authorList>
            <person name="Suzuki S."/>
            <person name="Aono T."/>
            <person name="Lee KB."/>
            <person name="Suzuki T."/>
            <person name="Liu CT."/>
            <person name="Miwa H."/>
            <person name="Wakao S."/>
            <person name="Iki T."/>
            <person name="Oyaizu H."/>
        </authorList>
    </citation>
    <scope>NUCLEOTIDE SEQUENCE [LARGE SCALE GENOMIC DNA]</scope>
    <source>
        <strain evidence="2">ATCC 43989 / DSM 5975 / JCM 20966 / LMG 6465 / NBRC 14845 / NCIMB 13405 / ORS 571</strain>
    </source>
</reference>
<dbReference type="GO" id="GO:0046653">
    <property type="term" value="P:tetrahydrofolate metabolic process"/>
    <property type="evidence" value="ECO:0007669"/>
    <property type="project" value="InterPro"/>
</dbReference>
<organism evidence="1 2">
    <name type="scientific">Azorhizobium caulinodans (strain ATCC 43989 / DSM 5975 / JCM 20966 / LMG 6465 / NBRC 14845 / NCIMB 13405 / ORS 571)</name>
    <dbReference type="NCBI Taxonomy" id="438753"/>
    <lineage>
        <taxon>Bacteria</taxon>
        <taxon>Pseudomonadati</taxon>
        <taxon>Pseudomonadota</taxon>
        <taxon>Alphaproteobacteria</taxon>
        <taxon>Hyphomicrobiales</taxon>
        <taxon>Xanthobacteraceae</taxon>
        <taxon>Azorhizobium</taxon>
    </lineage>
</organism>
<dbReference type="HOGENOM" id="CLU_156359_1_1_5"/>
<dbReference type="KEGG" id="azc:AZC_1495"/>
<gene>
    <name evidence="1" type="ordered locus">AZC_1495</name>
</gene>
<dbReference type="GO" id="GO:0008115">
    <property type="term" value="F:sarcosine oxidase activity"/>
    <property type="evidence" value="ECO:0007669"/>
    <property type="project" value="InterPro"/>
</dbReference>
<protein>
    <submittedName>
        <fullName evidence="1">Sarcosine oxidase delta subunit</fullName>
    </submittedName>
</protein>
<accession>A8HXF4</accession>
<dbReference type="InterPro" id="IPR038561">
    <property type="entry name" value="SoxD_sf"/>
</dbReference>
<dbReference type="eggNOG" id="COG4311">
    <property type="taxonomic scope" value="Bacteria"/>
</dbReference>
<reference evidence="1 2" key="4">
    <citation type="journal article" date="2009" name="Appl. Environ. Microbiol.">
        <title>Comparative genome-wide transcriptional profiling of Azorhizobium caulinodans ORS571 grown under free-living and symbiotic conditions.</title>
        <authorList>
            <person name="Tsukada S."/>
            <person name="Aono T."/>
            <person name="Akiba N."/>
            <person name="Lee KB."/>
            <person name="Liu CT."/>
            <person name="Toyazaki H."/>
            <person name="Oyaizu H."/>
        </authorList>
    </citation>
    <scope>NUCLEOTIDE SEQUENCE [LARGE SCALE GENOMIC DNA]</scope>
    <source>
        <strain evidence="2">ATCC 43989 / DSM 5975 / JCM 20966 / LMG 6465 / NBRC 14845 / NCIMB 13405 / ORS 571</strain>
    </source>
</reference>
<evidence type="ECO:0000313" key="2">
    <source>
        <dbReference type="Proteomes" id="UP000000270"/>
    </source>
</evidence>
<dbReference type="Proteomes" id="UP000000270">
    <property type="component" value="Chromosome"/>
</dbReference>
<dbReference type="AlphaFoldDB" id="A8HXF4"/>